<evidence type="ECO:0000259" key="7">
    <source>
        <dbReference type="PROSITE" id="PS50174"/>
    </source>
</evidence>
<dbReference type="InterPro" id="IPR018247">
    <property type="entry name" value="EF_Hand_1_Ca_BS"/>
</dbReference>
<evidence type="ECO:0000259" key="8">
    <source>
        <dbReference type="PROSITE" id="PS51050"/>
    </source>
</evidence>
<feature type="compositionally biased region" description="Acidic residues" evidence="5">
    <location>
        <begin position="1606"/>
        <end position="1621"/>
    </location>
</feature>
<feature type="region of interest" description="Disordered" evidence="5">
    <location>
        <begin position="2523"/>
        <end position="2680"/>
    </location>
</feature>
<feature type="compositionally biased region" description="Basic and acidic residues" evidence="5">
    <location>
        <begin position="1492"/>
        <end position="1517"/>
    </location>
</feature>
<dbReference type="PROSITE" id="PS50013">
    <property type="entry name" value="CHROMO_2"/>
    <property type="match status" value="1"/>
</dbReference>
<feature type="coiled-coil region" evidence="4">
    <location>
        <begin position="307"/>
        <end position="334"/>
    </location>
</feature>
<organism evidence="9 10">
    <name type="scientific">Perkinsus olseni</name>
    <name type="common">Perkinsus atlanticus</name>
    <dbReference type="NCBI Taxonomy" id="32597"/>
    <lineage>
        <taxon>Eukaryota</taxon>
        <taxon>Sar</taxon>
        <taxon>Alveolata</taxon>
        <taxon>Perkinsozoa</taxon>
        <taxon>Perkinsea</taxon>
        <taxon>Perkinsida</taxon>
        <taxon>Perkinsidae</taxon>
        <taxon>Perkinsus</taxon>
    </lineage>
</organism>
<dbReference type="PROSITE" id="PS50174">
    <property type="entry name" value="G_PATCH"/>
    <property type="match status" value="1"/>
</dbReference>
<dbReference type="CDD" id="cd00024">
    <property type="entry name" value="CD_CSD"/>
    <property type="match status" value="1"/>
</dbReference>
<dbReference type="InterPro" id="IPR045211">
    <property type="entry name" value="TFP11/STIP/Ntr1"/>
</dbReference>
<dbReference type="Pfam" id="PF01585">
    <property type="entry name" value="G-patch"/>
    <property type="match status" value="1"/>
</dbReference>
<feature type="region of interest" description="Disordered" evidence="5">
    <location>
        <begin position="1064"/>
        <end position="1169"/>
    </location>
</feature>
<feature type="compositionally biased region" description="Polar residues" evidence="5">
    <location>
        <begin position="2393"/>
        <end position="2403"/>
    </location>
</feature>
<dbReference type="OrthoDB" id="4822at2759"/>
<feature type="region of interest" description="Disordered" evidence="5">
    <location>
        <begin position="217"/>
        <end position="244"/>
    </location>
</feature>
<dbReference type="EMBL" id="JABAHT010000024">
    <property type="protein sequence ID" value="KAF4669428.1"/>
    <property type="molecule type" value="Genomic_DNA"/>
</dbReference>
<protein>
    <submittedName>
        <fullName evidence="9">Tuftelin-interacting protein 11</fullName>
    </submittedName>
</protein>
<feature type="compositionally biased region" description="Polar residues" evidence="5">
    <location>
        <begin position="2335"/>
        <end position="2349"/>
    </location>
</feature>
<comment type="caution">
    <text evidence="9">The sequence shown here is derived from an EMBL/GenBank/DDBJ whole genome shotgun (WGS) entry which is preliminary data.</text>
</comment>
<accession>A0A7J6MCV9</accession>
<feature type="compositionally biased region" description="Low complexity" evidence="5">
    <location>
        <begin position="2460"/>
        <end position="2480"/>
    </location>
</feature>
<feature type="compositionally biased region" description="Basic and acidic residues" evidence="5">
    <location>
        <begin position="2585"/>
        <end position="2604"/>
    </location>
</feature>
<dbReference type="PROSITE" id="PS51050">
    <property type="entry name" value="ZF_CW"/>
    <property type="match status" value="2"/>
</dbReference>
<evidence type="ECO:0000256" key="1">
    <source>
        <dbReference type="ARBA" id="ARBA00022723"/>
    </source>
</evidence>
<feature type="compositionally biased region" description="Basic residues" evidence="5">
    <location>
        <begin position="1"/>
        <end position="12"/>
    </location>
</feature>
<feature type="compositionally biased region" description="Pro residues" evidence="5">
    <location>
        <begin position="853"/>
        <end position="869"/>
    </location>
</feature>
<feature type="region of interest" description="Disordered" evidence="5">
    <location>
        <begin position="908"/>
        <end position="950"/>
    </location>
</feature>
<feature type="region of interest" description="Disordered" evidence="5">
    <location>
        <begin position="722"/>
        <end position="792"/>
    </location>
</feature>
<feature type="region of interest" description="Disordered" evidence="5">
    <location>
        <begin position="1459"/>
        <end position="1758"/>
    </location>
</feature>
<feature type="compositionally biased region" description="Low complexity" evidence="5">
    <location>
        <begin position="1419"/>
        <end position="1437"/>
    </location>
</feature>
<dbReference type="PANTHER" id="PTHR23329:SF16">
    <property type="entry name" value="G-PATCH DOMAIN-CONTAINING PROTEIN"/>
    <property type="match status" value="1"/>
</dbReference>
<feature type="region of interest" description="Disordered" evidence="5">
    <location>
        <begin position="1392"/>
        <end position="1437"/>
    </location>
</feature>
<feature type="compositionally biased region" description="Pro residues" evidence="5">
    <location>
        <begin position="747"/>
        <end position="760"/>
    </location>
</feature>
<feature type="compositionally biased region" description="Basic residues" evidence="5">
    <location>
        <begin position="1730"/>
        <end position="1750"/>
    </location>
</feature>
<sequence>MFGQIRTRRRKGLALIGEYDSDDDGSSSGGEEEGRFTMDSSSPEDYDPEILESLEHTGLGSPMRRRRGKGTAAGAPKVSFVLGANQPKQPASDEEGDRVEEEKPVVGPSFDPKFDLKQGMEEPAEGGKSINYMTKSEMKSKYGIGFSMLAKMGFKGGGLGKNEQGIANPIEVKVRRKNEALQESGEQINQDLFGRKVATRVKGANALDIINLAEEPAVEPERERSEGWKKGSRKYRDAQRKTASKSVAFGDVPHQAPAPLPSRVIDMTGPSGPQVVGDLGAAVTAARERSEGPVHLAELRHNAVEMLKMQQEKVDDLVRRKAAIEASLHRSEEEDALPSKEAIEEDINATTALEGELRSTLLGCHSVADLSEASSRLREQYADRGRVWYRVDGDAALLAAASALGQKELSRATTAEEFNLVLGLLVQDVILEDADVDRYTLVKPLRGVIPDGSWTLLVSDHIRPLLSSRPDQLPANLKEWKGTLPSSDYKQLQLRMCGDLGDKLRRVQVNPANQEHGDLIQECVTWAKEGLVPTAACSKLLGDALMTDAWVGALRKWLKQRSGVCFEEVLQWYQGWRSLLGPVAESGSTCHALIQGLYLIRRALTGREDSLVIDGSVSAEEESDQTRKDPNGRADDGLPPEMATGLSSHAVAVHLGDVLNDLAPDVALVQKPGMRVDGRQVYKFGTVGSVYWRDNELYYKPTVTGDYSLIAASELVEKAKAAAKPSGRRRPLPSVLWYMSNDSGGAEPPPSPTPNPPPVDAQPATEGPSMTVDESMEALQGSSPEASVESRYSPSLLSTNVLEEASAGVMVPPLERAAQMGEGKSPGGPPSPAASSGASALVKNLANLQLSSRPPPRPEPSVSPAPVSSPPVGLDTGDENQRLMLALLGVDPDMVELPTAEEEVPVSVLKLKEDDEKPSEAAAVDEPTEEGEEGVVAEEAPAVEGPVWKPRQPYDEVEKSEVDGYEGTSDRDLRQKGMKRLKDGSVVRYREASATGGEFVRCSECGKWRLRPRSPDGKEEEETPLRVTCSSFVATTCEDPCDWITSMLDAVELLPLILVEGGAGAQKVGESKQAETSSTGVGEKAEDNIYVKSEAQTTKKAPELLPGKRATAASGGKKSAVGAAVKPKAPPTKGAAAGRSGKVGRPRKATTSTPKTKPAPSPESPSSLMNSWVQCDCCRRWRMISAELAKAKEGRDQIFVCSELPGKSCEDPCDWVMDTQSHAVVAGEGSSPPGVPRPSTKGGSRKGSSSRQSPPALMPNSSPDRSSSSVTREYPEQGSESISSSSPPPGQSEEDSTVQVSVDAVECLLDWDEPKDRYYVKWKGADVQLGDWEPASRLLEVPEEMKAMARKEGSRWSSTSVSLTDARRKRARTTFYTDMRAKRQEELIAAAARQPGEAEGPSTAPTVSPAPPMMPDITSLPAAPSTPPAQASAAVAGGVDPTVSTAAAAAGVTAISHTALEHPRVSTARPKAKSRMQARKQAMLAAKHRQQKKEQGESPKAPVKEEKVATKKEESAKAVKASAATPKKGTPVEAKQEGTHHKSKTSAKGKRSLKKAKDAKEGGEVDGSMIGSEKGGRKKASTPKASKAKGGKKRGRGRPLKNLFSEGEEEEDTPDIEDEIADQSIAHQTPKKKRSRTAAEGPRTPKSGKVKKGSETKAEVAGEDAPMKSPKSSAREQAPAAEERADTSEPLDDLSEKPGKRRRSALKALGESSDEDEEVEEDEEEEAAAKRRKRKKKHEGKKLKHKKSKKAKAEKEVDADAKAPADVMDAKIASVSYPMPTGKVPTLHHRADTFMLCVKPVGCSIETAIAWAKALIASEEGEARPEDVELIAGVLDEEYSGLCLFGLSASTNAFLKEQARTQTLCLGYLCVIAGRPPAPNGLLHGSLGCSYTTVATMTDENTGKMQYALIYVNATPHGEGSLPLLPPHIKLASADTHSLLYYGLKGSGRSTLVHASRLAFYPPVPNSPHTPIPIAGFEIPVPPEYAEFLRFAGDAQTNWEPLKVSMSCNRFAHVGPDHWVVGGSRQGQAASVCFPSGYCPSCFTVYPSFSSRQVCNKCSEAQTLLAVPWARHVTYQQAASNLLTAQQPEHVLHNQHEINQAAAALENAKANDEGRGSEDDPSVQLRRHVITTVRLNFESRGQGFAGGVGVLISDVEAQLDAELPTWRDAVPHSGDSNRVGLRGLLGDTEPERRAQGIMKIYLPFEALPRLAQHPDYISYMHSQMLSGPSSTSASQKGSGSRWQQYHHHKSGTKWSQGQQHYKGGGEWGGHKGGGDWKYKGAEWAKKGGGGDWHRGGSAAWAPTAPRPQPARNWTSSYDQYLHHHTTTTEPARPTSAATQKRTRPLSASSPAAGEGTRGPSPARVAAQQADRPPPQMSPMVARAAAVAAARDPSWSNRPSTGSLGSPAPSPAVVQQSEGTAGSPAGVQGATSEMSVLASPASGLGYAPSNPEMSPAAMSEPQRPQQQQQPTVPLLQQQQQLSMVRPQHPQVLGALQVPEVALSEADVRAIVQLTALIRQRCGTPMLAPPPDGSAPQSLHHGEGPSSSEPPRDPREAVRRAGSAARSGGGASTRARSSHSRTPPPRRRNEDRERNRMYYRSPDKSRSSPRGGRGRRRRTGSDSESRSRSIVARRRRTPKSGGSLGEAPIDSGSMVQAVNAWSDPGGRGGSGGWDHHGGGDGGKSMALEVLQLGHLAGSQLADRILRIAGGPEEGPNLYNCLALRRVMHSGDPADWADLLVLLCDLDEDGRVSRWDLVDAIKSHLKLEAKLQANTACNPVLIPMQYMGTVEAKQTAEKNLRRGDLEGSELDEDSLHAYVESYVDHEFIQGRNQRYIPMDQFELWIDKHRADGPLPNLTGEFDAIAEDEGVYPVVLDVRSGEESWKRAVLSSWTVHEVFEQVIRAEHPALKEISQRPWTGVNAKIECSRTEISPEGGESMHELCVAEGVPPGGTLQVFLSVAFA</sequence>
<feature type="region of interest" description="Disordered" evidence="5">
    <location>
        <begin position="615"/>
        <end position="641"/>
    </location>
</feature>
<feature type="region of interest" description="Disordered" evidence="5">
    <location>
        <begin position="2227"/>
        <end position="2273"/>
    </location>
</feature>
<feature type="compositionally biased region" description="Acidic residues" evidence="5">
    <location>
        <begin position="926"/>
        <end position="936"/>
    </location>
</feature>
<feature type="compositionally biased region" description="Basic and acidic residues" evidence="5">
    <location>
        <begin position="219"/>
        <end position="240"/>
    </location>
</feature>
<feature type="compositionally biased region" description="Low complexity" evidence="5">
    <location>
        <begin position="1276"/>
        <end position="1285"/>
    </location>
</feature>
<feature type="compositionally biased region" description="Low complexity" evidence="5">
    <location>
        <begin position="2380"/>
        <end position="2390"/>
    </location>
</feature>
<evidence type="ECO:0000313" key="10">
    <source>
        <dbReference type="Proteomes" id="UP000570595"/>
    </source>
</evidence>
<feature type="domain" description="CW-type" evidence="8">
    <location>
        <begin position="993"/>
        <end position="1045"/>
    </location>
</feature>
<keyword evidence="3" id="KW-0862">Zinc</keyword>
<feature type="domain" description="G-patch" evidence="7">
    <location>
        <begin position="141"/>
        <end position="186"/>
    </location>
</feature>
<dbReference type="Proteomes" id="UP000570595">
    <property type="component" value="Unassembled WGS sequence"/>
</dbReference>
<feature type="compositionally biased region" description="Basic and acidic residues" evidence="5">
    <location>
        <begin position="624"/>
        <end position="636"/>
    </location>
</feature>
<name>A0A7J6MCV9_PEROL</name>
<dbReference type="GO" id="GO:0008270">
    <property type="term" value="F:zinc ion binding"/>
    <property type="evidence" value="ECO:0007669"/>
    <property type="project" value="UniProtKB-KW"/>
</dbReference>
<feature type="compositionally biased region" description="Polar residues" evidence="5">
    <location>
        <begin position="780"/>
        <end position="792"/>
    </location>
</feature>
<feature type="region of interest" description="Disordered" evidence="5">
    <location>
        <begin position="2287"/>
        <end position="2482"/>
    </location>
</feature>
<feature type="compositionally biased region" description="Basic residues" evidence="5">
    <location>
        <begin position="1576"/>
        <end position="1599"/>
    </location>
</feature>
<dbReference type="GO" id="GO:0071008">
    <property type="term" value="C:U2-type post-mRNA release spliceosomal complex"/>
    <property type="evidence" value="ECO:0007669"/>
    <property type="project" value="TreeGrafter"/>
</dbReference>
<dbReference type="InterPro" id="IPR000953">
    <property type="entry name" value="Chromo/chromo_shadow_dom"/>
</dbReference>
<gene>
    <name evidence="9" type="primary">TFIP11</name>
    <name evidence="9" type="ORF">FOZ61_004191</name>
</gene>
<evidence type="ECO:0000256" key="5">
    <source>
        <dbReference type="SAM" id="MobiDB-lite"/>
    </source>
</evidence>
<reference evidence="9 10" key="1">
    <citation type="submission" date="2020-04" db="EMBL/GenBank/DDBJ databases">
        <title>Perkinsus olseni comparative genomics.</title>
        <authorList>
            <person name="Bogema D.R."/>
        </authorList>
    </citation>
    <scope>NUCLEOTIDE SEQUENCE [LARGE SCALE GENOMIC DNA]</scope>
    <source>
        <strain evidence="9">ATCC PRA-179</strain>
    </source>
</reference>
<feature type="compositionally biased region" description="Basic and acidic residues" evidence="5">
    <location>
        <begin position="2548"/>
        <end position="2557"/>
    </location>
</feature>
<feature type="compositionally biased region" description="Low complexity" evidence="5">
    <location>
        <begin position="2227"/>
        <end position="2240"/>
    </location>
</feature>
<evidence type="ECO:0000256" key="2">
    <source>
        <dbReference type="ARBA" id="ARBA00022771"/>
    </source>
</evidence>
<dbReference type="PROSITE" id="PS00018">
    <property type="entry name" value="EF_HAND_1"/>
    <property type="match status" value="1"/>
</dbReference>
<dbReference type="InterPro" id="IPR000467">
    <property type="entry name" value="G_patch_dom"/>
</dbReference>
<feature type="compositionally biased region" description="Basic and acidic residues" evidence="5">
    <location>
        <begin position="910"/>
        <end position="919"/>
    </location>
</feature>
<dbReference type="PANTHER" id="PTHR23329">
    <property type="entry name" value="TUFTELIN-INTERACTING PROTEIN 11-RELATED"/>
    <property type="match status" value="1"/>
</dbReference>
<feature type="compositionally biased region" description="Low complexity" evidence="5">
    <location>
        <begin position="1237"/>
        <end position="1269"/>
    </location>
</feature>
<feature type="region of interest" description="Disordered" evidence="5">
    <location>
        <begin position="1225"/>
        <end position="1301"/>
    </location>
</feature>
<feature type="domain" description="CW-type" evidence="8">
    <location>
        <begin position="1166"/>
        <end position="1217"/>
    </location>
</feature>
<feature type="region of interest" description="Disordered" evidence="5">
    <location>
        <begin position="1"/>
        <end position="127"/>
    </location>
</feature>
<dbReference type="SMART" id="SM00443">
    <property type="entry name" value="G_patch"/>
    <property type="match status" value="1"/>
</dbReference>
<keyword evidence="1" id="KW-0479">Metal-binding</keyword>
<keyword evidence="4" id="KW-0175">Coiled coil</keyword>
<evidence type="ECO:0000259" key="6">
    <source>
        <dbReference type="PROSITE" id="PS50013"/>
    </source>
</evidence>
<feature type="compositionally biased region" description="Basic residues" evidence="5">
    <location>
        <begin position="1541"/>
        <end position="1554"/>
    </location>
</feature>
<proteinExistence type="predicted"/>
<keyword evidence="2" id="KW-0863">Zinc-finger</keyword>
<dbReference type="GO" id="GO:0003676">
    <property type="term" value="F:nucleic acid binding"/>
    <property type="evidence" value="ECO:0007669"/>
    <property type="project" value="InterPro"/>
</dbReference>
<feature type="compositionally biased region" description="Low complexity" evidence="5">
    <location>
        <begin position="937"/>
        <end position="947"/>
    </location>
</feature>
<dbReference type="InterPro" id="IPR011124">
    <property type="entry name" value="Znf_CW"/>
</dbReference>
<evidence type="ECO:0000256" key="4">
    <source>
        <dbReference type="SAM" id="Coils"/>
    </source>
</evidence>
<dbReference type="GO" id="GO:0000390">
    <property type="term" value="P:spliceosomal complex disassembly"/>
    <property type="evidence" value="ECO:0007669"/>
    <property type="project" value="InterPro"/>
</dbReference>
<dbReference type="Gene3D" id="3.30.2350.10">
    <property type="entry name" value="Pseudouridine synthase"/>
    <property type="match status" value="1"/>
</dbReference>
<evidence type="ECO:0000256" key="3">
    <source>
        <dbReference type="ARBA" id="ARBA00022833"/>
    </source>
</evidence>
<feature type="compositionally biased region" description="Acidic residues" evidence="5">
    <location>
        <begin position="42"/>
        <end position="52"/>
    </location>
</feature>
<evidence type="ECO:0000313" key="9">
    <source>
        <dbReference type="EMBL" id="KAF4669428.1"/>
    </source>
</evidence>
<feature type="compositionally biased region" description="Low complexity" evidence="5">
    <location>
        <begin position="1107"/>
        <end position="1139"/>
    </location>
</feature>
<feature type="region of interest" description="Disordered" evidence="5">
    <location>
        <begin position="812"/>
        <end position="880"/>
    </location>
</feature>
<feature type="compositionally biased region" description="Acidic residues" evidence="5">
    <location>
        <begin position="1712"/>
        <end position="1726"/>
    </location>
</feature>
<feature type="region of interest" description="Disordered" evidence="5">
    <location>
        <begin position="1349"/>
        <end position="1368"/>
    </location>
</feature>
<feature type="domain" description="Chromo" evidence="6">
    <location>
        <begin position="1303"/>
        <end position="1360"/>
    </location>
</feature>
<feature type="compositionally biased region" description="Low complexity" evidence="5">
    <location>
        <begin position="1518"/>
        <end position="1528"/>
    </location>
</feature>